<evidence type="ECO:0000256" key="3">
    <source>
        <dbReference type="ARBA" id="ARBA00022737"/>
    </source>
</evidence>
<dbReference type="InterPro" id="IPR021743">
    <property type="entry name" value="KRTAP_type8/19/20/21/22"/>
</dbReference>
<name>A0A8D2KA13_THEGE</name>
<keyword evidence="4" id="KW-0416">Keratin</keyword>
<dbReference type="AlphaFoldDB" id="A0A8D2KA13"/>
<proteinExistence type="predicted"/>
<protein>
    <recommendedName>
        <fullName evidence="7">Keratin-associated protein 20-2-like</fullName>
    </recommendedName>
</protein>
<comment type="subunit">
    <text evidence="2">Interacts with hair keratins.</text>
</comment>
<sequence>MCFHYYGSPGYGYEGLDCGHGCDQGCGSGSCYGDYGYGCYRPCCYGRYWSSGFY</sequence>
<reference evidence="5" key="1">
    <citation type="submission" date="2018-05" db="EMBL/GenBank/DDBJ databases">
        <title>Whole genome of Theropithecus gelada.</title>
        <authorList>
            <person name="Chiou K.L."/>
            <person name="Snyder-Mackler N."/>
        </authorList>
    </citation>
    <scope>NUCLEOTIDE SEQUENCE [LARGE SCALE GENOMIC DNA]</scope>
</reference>
<evidence type="ECO:0008006" key="7">
    <source>
        <dbReference type="Google" id="ProtNLM"/>
    </source>
</evidence>
<dbReference type="Proteomes" id="UP000694411">
    <property type="component" value="Chromosome 3"/>
</dbReference>
<evidence type="ECO:0000256" key="4">
    <source>
        <dbReference type="ARBA" id="ARBA00022744"/>
    </source>
</evidence>
<reference evidence="5" key="2">
    <citation type="submission" date="2025-08" db="UniProtKB">
        <authorList>
            <consortium name="Ensembl"/>
        </authorList>
    </citation>
    <scope>IDENTIFICATION</scope>
</reference>
<keyword evidence="3" id="KW-0677">Repeat</keyword>
<dbReference type="GO" id="GO:0005882">
    <property type="term" value="C:intermediate filament"/>
    <property type="evidence" value="ECO:0007669"/>
    <property type="project" value="UniProtKB-KW"/>
</dbReference>
<evidence type="ECO:0000256" key="2">
    <source>
        <dbReference type="ARBA" id="ARBA00011662"/>
    </source>
</evidence>
<evidence type="ECO:0000313" key="6">
    <source>
        <dbReference type="Proteomes" id="UP000694411"/>
    </source>
</evidence>
<evidence type="ECO:0000256" key="1">
    <source>
        <dbReference type="ARBA" id="ARBA00003327"/>
    </source>
</evidence>
<dbReference type="Pfam" id="PF11759">
    <property type="entry name" value="KRTAP"/>
    <property type="match status" value="1"/>
</dbReference>
<dbReference type="Ensembl" id="ENSTGET00000041189.1">
    <property type="protein sequence ID" value="ENSTGEP00000034698.1"/>
    <property type="gene ID" value="ENSTGEG00000027662.1"/>
</dbReference>
<dbReference type="GO" id="GO:0005829">
    <property type="term" value="C:cytosol"/>
    <property type="evidence" value="ECO:0007669"/>
    <property type="project" value="UniProtKB-ARBA"/>
</dbReference>
<organism evidence="5 6">
    <name type="scientific">Theropithecus gelada</name>
    <name type="common">Gelada baboon</name>
    <dbReference type="NCBI Taxonomy" id="9565"/>
    <lineage>
        <taxon>Eukaryota</taxon>
        <taxon>Metazoa</taxon>
        <taxon>Chordata</taxon>
        <taxon>Craniata</taxon>
        <taxon>Vertebrata</taxon>
        <taxon>Euteleostomi</taxon>
        <taxon>Mammalia</taxon>
        <taxon>Eutheria</taxon>
        <taxon>Euarchontoglires</taxon>
        <taxon>Primates</taxon>
        <taxon>Haplorrhini</taxon>
        <taxon>Catarrhini</taxon>
        <taxon>Cercopithecidae</taxon>
        <taxon>Cercopithecinae</taxon>
        <taxon>Theropithecus</taxon>
    </lineage>
</organism>
<comment type="function">
    <text evidence="1">In the hair cortex, hair keratin intermediate filaments are embedded in an interfilamentous matrix, consisting of hair keratin-associated proteins (KRTAP), which are essential for the formation of a rigid and resistant hair shaft through their extensive disulfide bond cross-linking with abundant cysteine residues of hair keratins. The matrix proteins include the high-sulfur and high-glycine-tyrosine keratins.</text>
</comment>
<evidence type="ECO:0000313" key="5">
    <source>
        <dbReference type="Ensembl" id="ENSTGEP00000034698.1"/>
    </source>
</evidence>
<reference evidence="5" key="3">
    <citation type="submission" date="2025-09" db="UniProtKB">
        <authorList>
            <consortium name="Ensembl"/>
        </authorList>
    </citation>
    <scope>IDENTIFICATION</scope>
</reference>
<keyword evidence="6" id="KW-1185">Reference proteome</keyword>
<accession>A0A8D2KA13</accession>